<feature type="coiled-coil region" evidence="1">
    <location>
        <begin position="79"/>
        <end position="128"/>
    </location>
</feature>
<dbReference type="RefSeq" id="WP_006608514.1">
    <property type="nucleotide sequence ID" value="NZ_AFXA01000008.1"/>
</dbReference>
<protein>
    <submittedName>
        <fullName evidence="2">Uncharacterized protein</fullName>
    </submittedName>
</protein>
<dbReference type="EMBL" id="AFXA01000008">
    <property type="protein sequence ID" value="EGV00428.1"/>
    <property type="molecule type" value="Genomic_DNA"/>
</dbReference>
<dbReference type="Proteomes" id="UP000004978">
    <property type="component" value="Unassembled WGS sequence"/>
</dbReference>
<reference evidence="2 3" key="1">
    <citation type="journal article" date="2013" name="Genome Announc.">
        <title>Genome Sequence of Mycoplasma columbinum Strain SF7.</title>
        <authorList>
            <person name="Guo Z."/>
            <person name="Xu X."/>
            <person name="Zheng Q."/>
            <person name="Li T."/>
            <person name="Kuang S."/>
            <person name="Zhang Z."/>
            <person name="Chen Y."/>
            <person name="Lu X."/>
            <person name="Zhou R."/>
            <person name="Bi D."/>
            <person name="Jin H."/>
        </authorList>
    </citation>
    <scope>NUCLEOTIDE SEQUENCE [LARGE SCALE GENOMIC DNA]</scope>
    <source>
        <strain evidence="2 3">SF7</strain>
    </source>
</reference>
<comment type="caution">
    <text evidence="2">The sequence shown here is derived from an EMBL/GenBank/DDBJ whole genome shotgun (WGS) entry which is preliminary data.</text>
</comment>
<keyword evidence="3" id="KW-1185">Reference proteome</keyword>
<keyword evidence="1" id="KW-0175">Coiled coil</keyword>
<name>F9UJP7_9BACT</name>
<gene>
    <name evidence="2" type="ORF">MCSF7_00481</name>
</gene>
<organism evidence="2 3">
    <name type="scientific">Mycoplasmopsis columbina SF7</name>
    <dbReference type="NCBI Taxonomy" id="1037410"/>
    <lineage>
        <taxon>Bacteria</taxon>
        <taxon>Bacillati</taxon>
        <taxon>Mycoplasmatota</taxon>
        <taxon>Mycoplasmoidales</taxon>
        <taxon>Metamycoplasmataceae</taxon>
        <taxon>Mycoplasmopsis</taxon>
    </lineage>
</organism>
<evidence type="ECO:0000313" key="3">
    <source>
        <dbReference type="Proteomes" id="UP000004978"/>
    </source>
</evidence>
<proteinExistence type="predicted"/>
<dbReference type="STRING" id="1037410.MCSF7_00481"/>
<evidence type="ECO:0000313" key="2">
    <source>
        <dbReference type="EMBL" id="EGV00428.1"/>
    </source>
</evidence>
<sequence length="157" mass="18603">MIKKEVKPKDLKENSINSYSYESFLNSLIKEDKQFAKDWKKFENLFPNNTILKDNKELFSNTNDYKRINDAIEIDDTGLRQLLLETNELEKEYDFAKVNPYTNLNFSSNEFNNVLKSLENKFEQSRTELDDNNLFDEMNDDKESTTVIKVHNKVILL</sequence>
<accession>F9UJP7</accession>
<evidence type="ECO:0000256" key="1">
    <source>
        <dbReference type="SAM" id="Coils"/>
    </source>
</evidence>
<dbReference type="AlphaFoldDB" id="F9UJP7"/>